<organism evidence="1 2">
    <name type="scientific">Thiocapsa marina 5811</name>
    <dbReference type="NCBI Taxonomy" id="768671"/>
    <lineage>
        <taxon>Bacteria</taxon>
        <taxon>Pseudomonadati</taxon>
        <taxon>Pseudomonadota</taxon>
        <taxon>Gammaproteobacteria</taxon>
        <taxon>Chromatiales</taxon>
        <taxon>Chromatiaceae</taxon>
        <taxon>Thiocapsa</taxon>
    </lineage>
</organism>
<proteinExistence type="predicted"/>
<accession>F9UE72</accession>
<keyword evidence="2" id="KW-1185">Reference proteome</keyword>
<reference evidence="1 2" key="1">
    <citation type="submission" date="2011-06" db="EMBL/GenBank/DDBJ databases">
        <title>The draft genome of Thiocapsa marina 5811.</title>
        <authorList>
            <consortium name="US DOE Joint Genome Institute (JGI-PGF)"/>
            <person name="Lucas S."/>
            <person name="Han J."/>
            <person name="Cheng J.-F."/>
            <person name="Goodwin L."/>
            <person name="Pitluck S."/>
            <person name="Peters L."/>
            <person name="Land M.L."/>
            <person name="Hauser L."/>
            <person name="Vogl K."/>
            <person name="Liu Z."/>
            <person name="Imhoff J."/>
            <person name="Thiel V."/>
            <person name="Frigaard N.-U."/>
            <person name="Bryant D."/>
            <person name="Woyke T.J."/>
        </authorList>
    </citation>
    <scope>NUCLEOTIDE SEQUENCE [LARGE SCALE GENOMIC DNA]</scope>
    <source>
        <strain evidence="1 2">5811</strain>
    </source>
</reference>
<dbReference type="Proteomes" id="UP000005459">
    <property type="component" value="Unassembled WGS sequence"/>
</dbReference>
<protein>
    <submittedName>
        <fullName evidence="1">Uncharacterized protein</fullName>
    </submittedName>
</protein>
<dbReference type="STRING" id="768671.ThimaDRAFT_3174"/>
<dbReference type="RefSeq" id="WP_007194046.1">
    <property type="nucleotide sequence ID" value="NZ_AFWV01000010.1"/>
</dbReference>
<sequence>MPGLAALDPTRQQQGFVRIALDDGTEYGLEPAGSQPGNFRDTVRNVPVYRTSGLGDKGVIFDFPAQAISVYHSAIGV</sequence>
<gene>
    <name evidence="1" type="ORF">ThimaDRAFT_3174</name>
</gene>
<dbReference type="OrthoDB" id="5815858at2"/>
<evidence type="ECO:0000313" key="2">
    <source>
        <dbReference type="Proteomes" id="UP000005459"/>
    </source>
</evidence>
<dbReference type="EMBL" id="AFWV01000010">
    <property type="protein sequence ID" value="EGV17629.1"/>
    <property type="molecule type" value="Genomic_DNA"/>
</dbReference>
<evidence type="ECO:0000313" key="1">
    <source>
        <dbReference type="EMBL" id="EGV17629.1"/>
    </source>
</evidence>
<dbReference type="AlphaFoldDB" id="F9UE72"/>
<name>F9UE72_9GAMM</name>